<keyword evidence="2" id="KW-1185">Reference proteome</keyword>
<gene>
    <name evidence="1" type="ORF">EV214_103177</name>
</gene>
<organism evidence="1 2">
    <name type="scientific">Marinisporobacter balticus</name>
    <dbReference type="NCBI Taxonomy" id="2018667"/>
    <lineage>
        <taxon>Bacteria</taxon>
        <taxon>Bacillati</taxon>
        <taxon>Bacillota</taxon>
        <taxon>Clostridia</taxon>
        <taxon>Peptostreptococcales</taxon>
        <taxon>Thermotaleaceae</taxon>
        <taxon>Marinisporobacter</taxon>
    </lineage>
</organism>
<evidence type="ECO:0000313" key="2">
    <source>
        <dbReference type="Proteomes" id="UP000294919"/>
    </source>
</evidence>
<evidence type="ECO:0000313" key="1">
    <source>
        <dbReference type="EMBL" id="TCO79125.1"/>
    </source>
</evidence>
<dbReference type="EMBL" id="SLWV01000003">
    <property type="protein sequence ID" value="TCO79125.1"/>
    <property type="molecule type" value="Genomic_DNA"/>
</dbReference>
<protein>
    <submittedName>
        <fullName evidence="1">Uncharacterized protein</fullName>
    </submittedName>
</protein>
<dbReference type="Proteomes" id="UP000294919">
    <property type="component" value="Unassembled WGS sequence"/>
</dbReference>
<accession>A0A4R2LIH1</accession>
<comment type="caution">
    <text evidence="1">The sequence shown here is derived from an EMBL/GenBank/DDBJ whole genome shotgun (WGS) entry which is preliminary data.</text>
</comment>
<dbReference type="AlphaFoldDB" id="A0A4R2LIH1"/>
<sequence>MIGIEKTGFRVACDTQNCRKPTKWIVGNLAFKHTCINLCDDCKAELTKQLAGDITAAEEELKEKLHVAEVNELERQRDEALAANKITPIEKKIFDCVKVDGRISKADLVKLGEEHGVKIDESMKVSEIFKALEGETE</sequence>
<proteinExistence type="predicted"/>
<dbReference type="RefSeq" id="WP_132242859.1">
    <property type="nucleotide sequence ID" value="NZ_SLWV01000003.1"/>
</dbReference>
<reference evidence="1 2" key="1">
    <citation type="submission" date="2019-03" db="EMBL/GenBank/DDBJ databases">
        <title>Genomic Encyclopedia of Type Strains, Phase IV (KMG-IV): sequencing the most valuable type-strain genomes for metagenomic binning, comparative biology and taxonomic classification.</title>
        <authorList>
            <person name="Goeker M."/>
        </authorList>
    </citation>
    <scope>NUCLEOTIDE SEQUENCE [LARGE SCALE GENOMIC DNA]</scope>
    <source>
        <strain evidence="1 2">DSM 102940</strain>
    </source>
</reference>
<name>A0A4R2LIH1_9FIRM</name>